<feature type="domain" description="RNA polymerase sigma-70 region 2" evidence="6">
    <location>
        <begin position="55"/>
        <end position="122"/>
    </location>
</feature>
<evidence type="ECO:0000256" key="5">
    <source>
        <dbReference type="ARBA" id="ARBA00023163"/>
    </source>
</evidence>
<keyword evidence="3" id="KW-0731">Sigma factor</keyword>
<comment type="similarity">
    <text evidence="1">Belongs to the sigma-70 factor family. ECF subfamily.</text>
</comment>
<dbReference type="NCBIfam" id="TIGR02937">
    <property type="entry name" value="sigma70-ECF"/>
    <property type="match status" value="1"/>
</dbReference>
<dbReference type="InterPro" id="IPR013325">
    <property type="entry name" value="RNA_pol_sigma_r2"/>
</dbReference>
<name>A0ABQ2SN83_STRBA</name>
<dbReference type="Gene3D" id="1.10.1740.10">
    <property type="match status" value="1"/>
</dbReference>
<keyword evidence="5" id="KW-0804">Transcription</keyword>
<sequence length="213" mass="24068">MPRACGRARRRTREQDWAPLMDGIMETGATALVPTASPARDLSPDADCDAFIKDIYDQYGPLLVRYATRLLDGDWHKGEDIFQETAARAWKHARFLGSRNERLRPWLFTVARNLVIDHHRARGIRPLELMPVEELDLSSDSTASTIDSHVVVQALGELNEQQQTVIRLMYFLECSVSQAAEHLGIPPGTVKSRSFYAMRALRKVLERQGILGV</sequence>
<dbReference type="InterPro" id="IPR014284">
    <property type="entry name" value="RNA_pol_sigma-70_dom"/>
</dbReference>
<comment type="caution">
    <text evidence="8">The sequence shown here is derived from an EMBL/GenBank/DDBJ whole genome shotgun (WGS) entry which is preliminary data.</text>
</comment>
<keyword evidence="2" id="KW-0805">Transcription regulation</keyword>
<dbReference type="InterPro" id="IPR039425">
    <property type="entry name" value="RNA_pol_sigma-70-like"/>
</dbReference>
<keyword evidence="4" id="KW-0238">DNA-binding</keyword>
<dbReference type="Gene3D" id="1.10.10.10">
    <property type="entry name" value="Winged helix-like DNA-binding domain superfamily/Winged helix DNA-binding domain"/>
    <property type="match status" value="1"/>
</dbReference>
<proteinExistence type="inferred from homology"/>
<gene>
    <name evidence="8" type="primary">rpoE</name>
    <name evidence="8" type="ORF">GCM10010253_02510</name>
</gene>
<evidence type="ECO:0000313" key="8">
    <source>
        <dbReference type="EMBL" id="GGS32863.1"/>
    </source>
</evidence>
<dbReference type="Proteomes" id="UP000659767">
    <property type="component" value="Unassembled WGS sequence"/>
</dbReference>
<dbReference type="InterPro" id="IPR007630">
    <property type="entry name" value="RNA_pol_sigma70_r4"/>
</dbReference>
<protein>
    <submittedName>
        <fullName evidence="8">RNA polymerase sigma factor</fullName>
    </submittedName>
</protein>
<evidence type="ECO:0000259" key="7">
    <source>
        <dbReference type="Pfam" id="PF04545"/>
    </source>
</evidence>
<keyword evidence="9" id="KW-1185">Reference proteome</keyword>
<reference evidence="9" key="1">
    <citation type="journal article" date="2019" name="Int. J. Syst. Evol. Microbiol.">
        <title>The Global Catalogue of Microorganisms (GCM) 10K type strain sequencing project: providing services to taxonomists for standard genome sequencing and annotation.</title>
        <authorList>
            <consortium name="The Broad Institute Genomics Platform"/>
            <consortium name="The Broad Institute Genome Sequencing Center for Infectious Disease"/>
            <person name="Wu L."/>
            <person name="Ma J."/>
        </authorList>
    </citation>
    <scope>NUCLEOTIDE SEQUENCE [LARGE SCALE GENOMIC DNA]</scope>
    <source>
        <strain evidence="9">JCM 4350</strain>
    </source>
</reference>
<feature type="domain" description="RNA polymerase sigma-70 region 4" evidence="7">
    <location>
        <begin position="154"/>
        <end position="203"/>
    </location>
</feature>
<dbReference type="PANTHER" id="PTHR43133:SF52">
    <property type="entry name" value="ECF RNA POLYMERASE SIGMA FACTOR SIGL"/>
    <property type="match status" value="1"/>
</dbReference>
<evidence type="ECO:0000256" key="2">
    <source>
        <dbReference type="ARBA" id="ARBA00023015"/>
    </source>
</evidence>
<dbReference type="EMBL" id="BMSZ01000001">
    <property type="protein sequence ID" value="GGS32863.1"/>
    <property type="molecule type" value="Genomic_DNA"/>
</dbReference>
<dbReference type="Pfam" id="PF04542">
    <property type="entry name" value="Sigma70_r2"/>
    <property type="match status" value="1"/>
</dbReference>
<dbReference type="SUPFAM" id="SSF88659">
    <property type="entry name" value="Sigma3 and sigma4 domains of RNA polymerase sigma factors"/>
    <property type="match status" value="1"/>
</dbReference>
<evidence type="ECO:0000256" key="3">
    <source>
        <dbReference type="ARBA" id="ARBA00023082"/>
    </source>
</evidence>
<evidence type="ECO:0000256" key="1">
    <source>
        <dbReference type="ARBA" id="ARBA00010641"/>
    </source>
</evidence>
<dbReference type="InterPro" id="IPR007627">
    <property type="entry name" value="RNA_pol_sigma70_r2"/>
</dbReference>
<dbReference type="PANTHER" id="PTHR43133">
    <property type="entry name" value="RNA POLYMERASE ECF-TYPE SIGMA FACTO"/>
    <property type="match status" value="1"/>
</dbReference>
<evidence type="ECO:0000256" key="4">
    <source>
        <dbReference type="ARBA" id="ARBA00023125"/>
    </source>
</evidence>
<evidence type="ECO:0000313" key="9">
    <source>
        <dbReference type="Proteomes" id="UP000659767"/>
    </source>
</evidence>
<organism evidence="8 9">
    <name type="scientific">Streptomyces badius</name>
    <dbReference type="NCBI Taxonomy" id="1941"/>
    <lineage>
        <taxon>Bacteria</taxon>
        <taxon>Bacillati</taxon>
        <taxon>Actinomycetota</taxon>
        <taxon>Actinomycetes</taxon>
        <taxon>Kitasatosporales</taxon>
        <taxon>Streptomycetaceae</taxon>
        <taxon>Streptomyces</taxon>
    </lineage>
</organism>
<evidence type="ECO:0000259" key="6">
    <source>
        <dbReference type="Pfam" id="PF04542"/>
    </source>
</evidence>
<dbReference type="InterPro" id="IPR013324">
    <property type="entry name" value="RNA_pol_sigma_r3/r4-like"/>
</dbReference>
<dbReference type="CDD" id="cd06171">
    <property type="entry name" value="Sigma70_r4"/>
    <property type="match status" value="1"/>
</dbReference>
<dbReference type="Pfam" id="PF04545">
    <property type="entry name" value="Sigma70_r4"/>
    <property type="match status" value="1"/>
</dbReference>
<dbReference type="SUPFAM" id="SSF88946">
    <property type="entry name" value="Sigma2 domain of RNA polymerase sigma factors"/>
    <property type="match status" value="1"/>
</dbReference>
<dbReference type="InterPro" id="IPR036388">
    <property type="entry name" value="WH-like_DNA-bd_sf"/>
</dbReference>
<accession>A0ABQ2SN83</accession>